<dbReference type="EC" id="2.7.7.7" evidence="2 18"/>
<evidence type="ECO:0000256" key="1">
    <source>
        <dbReference type="ARBA" id="ARBA00001936"/>
    </source>
</evidence>
<evidence type="ECO:0000256" key="13">
    <source>
        <dbReference type="ARBA" id="ARBA00023211"/>
    </source>
</evidence>
<keyword evidence="5 18" id="KW-0548">Nucleotidyltransferase</keyword>
<evidence type="ECO:0000256" key="11">
    <source>
        <dbReference type="ARBA" id="ARBA00022842"/>
    </source>
</evidence>
<feature type="binding site" evidence="17">
    <location>
        <position position="9"/>
    </location>
    <ligand>
        <name>a divalent metal cation</name>
        <dbReference type="ChEBI" id="CHEBI:60240"/>
        <label>1</label>
        <note>catalytic</note>
    </ligand>
</feature>
<evidence type="ECO:0000256" key="8">
    <source>
        <dbReference type="ARBA" id="ARBA00022723"/>
    </source>
</evidence>
<dbReference type="FunFam" id="3.30.420.10:FF:000012">
    <property type="entry name" value="DNA polymerase III subunit epsilon"/>
    <property type="match status" value="1"/>
</dbReference>
<dbReference type="NCBIfam" id="NF004316">
    <property type="entry name" value="PRK05711.1"/>
    <property type="match status" value="1"/>
</dbReference>
<dbReference type="InterPro" id="IPR013520">
    <property type="entry name" value="Ribonucl_H"/>
</dbReference>
<evidence type="ECO:0000256" key="15">
    <source>
        <dbReference type="PIRSR" id="PIRSR606309-1"/>
    </source>
</evidence>
<dbReference type="Pfam" id="PF00929">
    <property type="entry name" value="RNase_T"/>
    <property type="match status" value="1"/>
</dbReference>
<dbReference type="GO" id="GO:0045004">
    <property type="term" value="P:DNA replication proofreading"/>
    <property type="evidence" value="ECO:0007669"/>
    <property type="project" value="TreeGrafter"/>
</dbReference>
<keyword evidence="12 18" id="KW-0239">DNA-directed DNA polymerase</keyword>
<keyword evidence="21" id="KW-1185">Reference proteome</keyword>
<evidence type="ECO:0000256" key="18">
    <source>
        <dbReference type="RuleBase" id="RU364087"/>
    </source>
</evidence>
<comment type="caution">
    <text evidence="20">The sequence shown here is derived from an EMBL/GenBank/DDBJ whole genome shotgun (WGS) entry which is preliminary data.</text>
</comment>
<keyword evidence="4 18" id="KW-0808">Transferase</keyword>
<proteinExistence type="predicted"/>
<comment type="subunit">
    <text evidence="18">DNA polymerase III contains a core (composed of alpha, epsilon and theta chains) that associates with a tau subunit. This core dimerizes to form the POLIII' complex. PolIII' associates with the gamma complex (composed of gamma, delta, delta', psi and chi chains) and with the beta chain to form the complete DNA polymerase III complex.</text>
</comment>
<feature type="binding site" evidence="16">
    <location>
        <position position="154"/>
    </location>
    <ligand>
        <name>substrate</name>
    </ligand>
</feature>
<keyword evidence="7 18" id="KW-0540">Nuclease</keyword>
<feature type="binding site" evidence="16">
    <location>
        <position position="9"/>
    </location>
    <ligand>
        <name>substrate</name>
    </ligand>
</feature>
<dbReference type="SMART" id="SM00479">
    <property type="entry name" value="EXOIII"/>
    <property type="match status" value="1"/>
</dbReference>
<feature type="binding site" evidence="17">
    <location>
        <position position="7"/>
    </location>
    <ligand>
        <name>a divalent metal cation</name>
        <dbReference type="ChEBI" id="CHEBI:60240"/>
        <label>1</label>
        <note>catalytic</note>
    </ligand>
</feature>
<dbReference type="Gene3D" id="3.30.420.10">
    <property type="entry name" value="Ribonuclease H-like superfamily/Ribonuclease H"/>
    <property type="match status" value="1"/>
</dbReference>
<dbReference type="CDD" id="cd06131">
    <property type="entry name" value="DNA_pol_III_epsilon_Ecoli_like"/>
    <property type="match status" value="1"/>
</dbReference>
<feature type="binding site" evidence="16">
    <location>
        <position position="57"/>
    </location>
    <ligand>
        <name>substrate</name>
    </ligand>
</feature>
<evidence type="ECO:0000259" key="19">
    <source>
        <dbReference type="SMART" id="SM00479"/>
    </source>
</evidence>
<keyword evidence="6 18" id="KW-0235">DNA replication</keyword>
<keyword evidence="13 17" id="KW-0464">Manganese</keyword>
<keyword evidence="10 18" id="KW-0269">Exonuclease</keyword>
<comment type="cofactor">
    <cofactor evidence="17">
        <name>Mg(2+)</name>
        <dbReference type="ChEBI" id="CHEBI:18420"/>
    </cofactor>
    <cofactor evidence="17">
        <name>Mn(2+)</name>
        <dbReference type="ChEBI" id="CHEBI:29035"/>
    </cofactor>
    <text evidence="17">Binds 2 divalent metal cations. Magnesium or manganese.</text>
</comment>
<dbReference type="RefSeq" id="WP_215872438.1">
    <property type="nucleotide sequence ID" value="NZ_JAAXYO010000012.1"/>
</dbReference>
<evidence type="ECO:0000313" key="21">
    <source>
        <dbReference type="Proteomes" id="UP001197378"/>
    </source>
</evidence>
<dbReference type="EMBL" id="JAAXYO010000012">
    <property type="protein sequence ID" value="MBU2786638.1"/>
    <property type="molecule type" value="Genomic_DNA"/>
</dbReference>
<dbReference type="AlphaFoldDB" id="A0AAE2YMU0"/>
<keyword evidence="8 17" id="KW-0479">Metal-binding</keyword>
<dbReference type="GO" id="GO:0003887">
    <property type="term" value="F:DNA-directed DNA polymerase activity"/>
    <property type="evidence" value="ECO:0007669"/>
    <property type="project" value="UniProtKB-KW"/>
</dbReference>
<keyword evidence="9 18" id="KW-0378">Hydrolase</keyword>
<evidence type="ECO:0000256" key="12">
    <source>
        <dbReference type="ARBA" id="ARBA00022932"/>
    </source>
</evidence>
<evidence type="ECO:0000256" key="9">
    <source>
        <dbReference type="ARBA" id="ARBA00022801"/>
    </source>
</evidence>
<dbReference type="NCBIfam" id="TIGR00573">
    <property type="entry name" value="dnaq"/>
    <property type="match status" value="1"/>
</dbReference>
<comment type="function">
    <text evidence="18">DNA polymerase III is a complex, multichain enzyme responsible for most of the replicative synthesis in bacteria. The epsilon subunit contain the editing function and is a proofreading 3'-5' exonuclease.</text>
</comment>
<feature type="binding site" evidence="16">
    <location>
        <position position="7"/>
    </location>
    <ligand>
        <name>substrate</name>
    </ligand>
</feature>
<dbReference type="GO" id="GO:0003677">
    <property type="term" value="F:DNA binding"/>
    <property type="evidence" value="ECO:0007669"/>
    <property type="project" value="InterPro"/>
</dbReference>
<keyword evidence="11 17" id="KW-0460">Magnesium</keyword>
<evidence type="ECO:0000256" key="6">
    <source>
        <dbReference type="ARBA" id="ARBA00022705"/>
    </source>
</evidence>
<evidence type="ECO:0000256" key="2">
    <source>
        <dbReference type="ARBA" id="ARBA00012417"/>
    </source>
</evidence>
<evidence type="ECO:0000256" key="4">
    <source>
        <dbReference type="ARBA" id="ARBA00022679"/>
    </source>
</evidence>
<gene>
    <name evidence="18 20" type="primary">dnaQ</name>
    <name evidence="20" type="ORF">HFQ13_00140</name>
</gene>
<evidence type="ECO:0000256" key="5">
    <source>
        <dbReference type="ARBA" id="ARBA00022695"/>
    </source>
</evidence>
<dbReference type="InterPro" id="IPR012337">
    <property type="entry name" value="RNaseH-like_sf"/>
</dbReference>
<reference evidence="20" key="1">
    <citation type="journal article" date="2021" name="ISME J.">
        <title>Genomic evolution of the class Acidithiobacillia: deep-branching Proteobacteria living in extreme acidic conditions.</title>
        <authorList>
            <person name="Moya-Beltran A."/>
            <person name="Beard S."/>
            <person name="Rojas-Villalobos C."/>
            <person name="Issotta F."/>
            <person name="Gallardo Y."/>
            <person name="Ulloa R."/>
            <person name="Giaveno A."/>
            <person name="Degli Esposti M."/>
            <person name="Johnson D.B."/>
            <person name="Quatrini R."/>
        </authorList>
    </citation>
    <scope>NUCLEOTIDE SEQUENCE</scope>
    <source>
        <strain evidence="20">VAN18-1</strain>
    </source>
</reference>
<dbReference type="InterPro" id="IPR006054">
    <property type="entry name" value="DnaQ"/>
</dbReference>
<comment type="catalytic activity">
    <reaction evidence="14 18">
        <text>DNA(n) + a 2'-deoxyribonucleoside 5'-triphosphate = DNA(n+1) + diphosphate</text>
        <dbReference type="Rhea" id="RHEA:22508"/>
        <dbReference type="Rhea" id="RHEA-COMP:17339"/>
        <dbReference type="Rhea" id="RHEA-COMP:17340"/>
        <dbReference type="ChEBI" id="CHEBI:33019"/>
        <dbReference type="ChEBI" id="CHEBI:61560"/>
        <dbReference type="ChEBI" id="CHEBI:173112"/>
        <dbReference type="EC" id="2.7.7.7"/>
    </reaction>
</comment>
<dbReference type="GO" id="GO:0005829">
    <property type="term" value="C:cytosol"/>
    <property type="evidence" value="ECO:0007669"/>
    <property type="project" value="TreeGrafter"/>
</dbReference>
<dbReference type="InterPro" id="IPR006309">
    <property type="entry name" value="DnaQ_proteo"/>
</dbReference>
<evidence type="ECO:0000256" key="17">
    <source>
        <dbReference type="PIRSR" id="PIRSR606309-3"/>
    </source>
</evidence>
<feature type="active site" description="Proton acceptor" evidence="15">
    <location>
        <position position="149"/>
    </location>
</feature>
<dbReference type="PANTHER" id="PTHR30231">
    <property type="entry name" value="DNA POLYMERASE III SUBUNIT EPSILON"/>
    <property type="match status" value="1"/>
</dbReference>
<dbReference type="GO" id="GO:0046872">
    <property type="term" value="F:metal ion binding"/>
    <property type="evidence" value="ECO:0007669"/>
    <property type="project" value="UniProtKB-KW"/>
</dbReference>
<name>A0AAE2YMU0_9PROT</name>
<dbReference type="Proteomes" id="UP001197378">
    <property type="component" value="Unassembled WGS sequence"/>
</dbReference>
<feature type="binding site" evidence="17">
    <location>
        <position position="154"/>
    </location>
    <ligand>
        <name>a divalent metal cation</name>
        <dbReference type="ChEBI" id="CHEBI:60240"/>
        <label>1</label>
        <note>catalytic</note>
    </ligand>
</feature>
<evidence type="ECO:0000256" key="3">
    <source>
        <dbReference type="ARBA" id="ARBA00020352"/>
    </source>
</evidence>
<feature type="domain" description="Exonuclease" evidence="19">
    <location>
        <begin position="2"/>
        <end position="171"/>
    </location>
</feature>
<dbReference type="PANTHER" id="PTHR30231:SF41">
    <property type="entry name" value="DNA POLYMERASE III SUBUNIT EPSILON"/>
    <property type="match status" value="1"/>
</dbReference>
<protein>
    <recommendedName>
        <fullName evidence="3 18">DNA polymerase III subunit epsilon</fullName>
        <ecNumber evidence="2 18">2.7.7.7</ecNumber>
    </recommendedName>
</protein>
<organism evidence="20 21">
    <name type="scientific">Igneacidithiobacillus copahuensis</name>
    <dbReference type="NCBI Taxonomy" id="2724909"/>
    <lineage>
        <taxon>Bacteria</taxon>
        <taxon>Pseudomonadati</taxon>
        <taxon>Pseudomonadota</taxon>
        <taxon>Acidithiobacillia</taxon>
        <taxon>Acidithiobacillales</taxon>
        <taxon>Acidithiobacillaceae</taxon>
        <taxon>Igneacidithiobacillus</taxon>
    </lineage>
</organism>
<evidence type="ECO:0000256" key="14">
    <source>
        <dbReference type="ARBA" id="ARBA00049244"/>
    </source>
</evidence>
<dbReference type="NCBIfam" id="TIGR01406">
    <property type="entry name" value="dnaQ_proteo"/>
    <property type="match status" value="1"/>
</dbReference>
<accession>A0AAE2YMU0</accession>
<dbReference type="SUPFAM" id="SSF53098">
    <property type="entry name" value="Ribonuclease H-like"/>
    <property type="match status" value="1"/>
</dbReference>
<comment type="cofactor">
    <cofactor evidence="1 18">
        <name>Mn(2+)</name>
        <dbReference type="ChEBI" id="CHEBI:29035"/>
    </cofactor>
</comment>
<dbReference type="InterPro" id="IPR036397">
    <property type="entry name" value="RNaseH_sf"/>
</dbReference>
<evidence type="ECO:0000256" key="7">
    <source>
        <dbReference type="ARBA" id="ARBA00022722"/>
    </source>
</evidence>
<sequence length="226" mass="24845">MRQIVLDTETTGLDPSKGHRVIEIGAVEIIDRRLTGNNFHVYLNPERPCDPDAVRIHGLTDEFLQDKPLFADLAEDFLAYLGSDELIIHNAPFDIGFLSAELGLVQRSKLQNPVIDTLVEARRRFPGQKNDLDTLCRRYAVDNSQRSLHGALLDCELLAEVYLAMSGGQVDMGLMDAAPTDATGKGRSLPAVRPQGRLRVISASPEEKAAHAAYLAGMGNALWEKV</sequence>
<evidence type="ECO:0000256" key="10">
    <source>
        <dbReference type="ARBA" id="ARBA00022839"/>
    </source>
</evidence>
<evidence type="ECO:0000313" key="20">
    <source>
        <dbReference type="EMBL" id="MBU2786638.1"/>
    </source>
</evidence>
<evidence type="ECO:0000256" key="16">
    <source>
        <dbReference type="PIRSR" id="PIRSR606309-2"/>
    </source>
</evidence>
<dbReference type="GO" id="GO:0008408">
    <property type="term" value="F:3'-5' exonuclease activity"/>
    <property type="evidence" value="ECO:0007669"/>
    <property type="project" value="TreeGrafter"/>
</dbReference>